<dbReference type="InterPro" id="IPR041588">
    <property type="entry name" value="Integrase_H2C2"/>
</dbReference>
<dbReference type="AlphaFoldDB" id="A0A9Q3CM35"/>
<dbReference type="Pfam" id="PF17921">
    <property type="entry name" value="Integrase_H2C2"/>
    <property type="match status" value="1"/>
</dbReference>
<evidence type="ECO:0000313" key="3">
    <source>
        <dbReference type="Proteomes" id="UP000765509"/>
    </source>
</evidence>
<feature type="domain" description="Integrase zinc-binding" evidence="1">
    <location>
        <begin position="87"/>
        <end position="141"/>
    </location>
</feature>
<proteinExistence type="predicted"/>
<dbReference type="OrthoDB" id="7999760at2759"/>
<accession>A0A9Q3CM35</accession>
<dbReference type="Gene3D" id="1.10.340.70">
    <property type="match status" value="1"/>
</dbReference>
<sequence length="161" mass="19276">MEAPIFRITSSKLNNELFRALIKTYDKNKQCGILLLLLQQKYRSPELESQLEEPLLRYYKDSKFFLIDFLIYCREKHTSSLTVVDMDHTSLILQECHYCPYMGHMRQDRTKDRVASTALWPKWEKELSEYINTCGRFQKENRKNVKKYGQLQHIEEPKHPG</sequence>
<protein>
    <recommendedName>
        <fullName evidence="1">Integrase zinc-binding domain-containing protein</fullName>
    </recommendedName>
</protein>
<reference evidence="2" key="1">
    <citation type="submission" date="2021-03" db="EMBL/GenBank/DDBJ databases">
        <title>Draft genome sequence of rust myrtle Austropuccinia psidii MF-1, a brazilian biotype.</title>
        <authorList>
            <person name="Quecine M.C."/>
            <person name="Pachon D.M.R."/>
            <person name="Bonatelli M.L."/>
            <person name="Correr F.H."/>
            <person name="Franceschini L.M."/>
            <person name="Leite T.F."/>
            <person name="Margarido G.R.A."/>
            <person name="Almeida C.A."/>
            <person name="Ferrarezi J.A."/>
            <person name="Labate C.A."/>
        </authorList>
    </citation>
    <scope>NUCLEOTIDE SEQUENCE</scope>
    <source>
        <strain evidence="2">MF-1</strain>
    </source>
</reference>
<evidence type="ECO:0000313" key="2">
    <source>
        <dbReference type="EMBL" id="MBW0486483.1"/>
    </source>
</evidence>
<comment type="caution">
    <text evidence="2">The sequence shown here is derived from an EMBL/GenBank/DDBJ whole genome shotgun (WGS) entry which is preliminary data.</text>
</comment>
<gene>
    <name evidence="2" type="ORF">O181_026198</name>
</gene>
<dbReference type="Proteomes" id="UP000765509">
    <property type="component" value="Unassembled WGS sequence"/>
</dbReference>
<keyword evidence="3" id="KW-1185">Reference proteome</keyword>
<name>A0A9Q3CM35_9BASI</name>
<evidence type="ECO:0000259" key="1">
    <source>
        <dbReference type="Pfam" id="PF17921"/>
    </source>
</evidence>
<dbReference type="EMBL" id="AVOT02008678">
    <property type="protein sequence ID" value="MBW0486483.1"/>
    <property type="molecule type" value="Genomic_DNA"/>
</dbReference>
<organism evidence="2 3">
    <name type="scientific">Austropuccinia psidii MF-1</name>
    <dbReference type="NCBI Taxonomy" id="1389203"/>
    <lineage>
        <taxon>Eukaryota</taxon>
        <taxon>Fungi</taxon>
        <taxon>Dikarya</taxon>
        <taxon>Basidiomycota</taxon>
        <taxon>Pucciniomycotina</taxon>
        <taxon>Pucciniomycetes</taxon>
        <taxon>Pucciniales</taxon>
        <taxon>Sphaerophragmiaceae</taxon>
        <taxon>Austropuccinia</taxon>
    </lineage>
</organism>